<evidence type="ECO:0000256" key="6">
    <source>
        <dbReference type="SAM" id="MobiDB-lite"/>
    </source>
</evidence>
<comment type="caution">
    <text evidence="7">The sequence shown here is derived from an EMBL/GenBank/DDBJ whole genome shotgun (WGS) entry which is preliminary data.</text>
</comment>
<accession>A0A8H7ZH45</accession>
<feature type="region of interest" description="Disordered" evidence="6">
    <location>
        <begin position="419"/>
        <end position="473"/>
    </location>
</feature>
<protein>
    <submittedName>
        <fullName evidence="7">Uncharacterized protein</fullName>
    </submittedName>
</protein>
<dbReference type="EMBL" id="JAEOAQ010000005">
    <property type="protein sequence ID" value="KAG5418547.1"/>
    <property type="molecule type" value="Genomic_DNA"/>
</dbReference>
<dbReference type="RefSeq" id="XP_067547663.1">
    <property type="nucleotide sequence ID" value="XM_067693109.1"/>
</dbReference>
<dbReference type="InterPro" id="IPR005011">
    <property type="entry name" value="SNU66/SART1"/>
</dbReference>
<evidence type="ECO:0000256" key="3">
    <source>
        <dbReference type="ARBA" id="ARBA00022664"/>
    </source>
</evidence>
<organism evidence="7 8">
    <name type="scientific">Candida metapsilosis</name>
    <dbReference type="NCBI Taxonomy" id="273372"/>
    <lineage>
        <taxon>Eukaryota</taxon>
        <taxon>Fungi</taxon>
        <taxon>Dikarya</taxon>
        <taxon>Ascomycota</taxon>
        <taxon>Saccharomycotina</taxon>
        <taxon>Pichiomycetes</taxon>
        <taxon>Debaryomycetaceae</taxon>
        <taxon>Candida/Lodderomyces clade</taxon>
        <taxon>Candida</taxon>
    </lineage>
</organism>
<feature type="region of interest" description="Disordered" evidence="6">
    <location>
        <begin position="568"/>
        <end position="588"/>
    </location>
</feature>
<dbReference type="GO" id="GO:0046540">
    <property type="term" value="C:U4/U6 x U5 tri-snRNP complex"/>
    <property type="evidence" value="ECO:0007669"/>
    <property type="project" value="InterPro"/>
</dbReference>
<feature type="compositionally biased region" description="Polar residues" evidence="6">
    <location>
        <begin position="111"/>
        <end position="120"/>
    </location>
</feature>
<sequence length="672" mass="75676">MSQEISLSLSETNKIRTKLGLRPIEENPTPPSNVIELSLEETNKLRLSLGLKPIPKESTTHDSGAVASKPPNRVNNELLSQKLAKAKVVSEKRKLLDTTQEDEEDEIDTDSWLSNIGNTHSAKKQKIEQAPSKKQSQLINAHIGHSTKELQNLRNNDILTLQDTDLLHDDNEGDILVNEALTEDAKVQRNLNERREAEMIKFNGRHYKRSDAVEEEGDTEGIIKKSPVVIKNSSISLSKSENETSEKVEVPPNTTKFTNFFDNLEESSDTTTTTRPQIKMKKLKKRKPLDTTRATVSTRVKSEEFEQLPDIDEDDYTDLQDNLIYNSSKSKQGGTRPKMTPEEIALEIARNKKIAMERRLEEESMRRQYSAVSDVGEKIEDLDTIGFLSNLEQNILKGDNEQGDAIDEDDIFDVTEVTDNGHSERSKENGSLSVEANGDGHSDKGDLSSDTASEQTNKERMAPPDNQPKFNTGLADTLKFLKSRSDENYKIQQAKSNSSSLSVSREELAKQSELLKLKINIEERILRDELSKDKEYMKLSKAEREVKFETELDKRLVEKGIVVEGEKSNRFNRGGGGRKNGSIQRGTAAAADTKTITLNTSGDKYATYNPKVELNYKDDEGKLLDTKQAYKHLSHKYHGMTTSQRIAKNKKKREKEKSNSGNGPVIKDRIVD</sequence>
<dbReference type="GO" id="GO:0045292">
    <property type="term" value="P:mRNA cis splicing, via spliceosome"/>
    <property type="evidence" value="ECO:0007669"/>
    <property type="project" value="TreeGrafter"/>
</dbReference>
<keyword evidence="5" id="KW-0539">Nucleus</keyword>
<feature type="region of interest" description="Disordered" evidence="6">
    <location>
        <begin position="52"/>
        <end position="74"/>
    </location>
</feature>
<dbReference type="PANTHER" id="PTHR14152">
    <property type="entry name" value="SQUAMOUS CELL CARCINOMA ANTIGEN RECOGNISED BY CYTOTOXIC T LYMPHOCYTES"/>
    <property type="match status" value="1"/>
</dbReference>
<name>A0A8H7ZH45_9ASCO</name>
<reference evidence="7 8" key="1">
    <citation type="submission" date="2020-12" db="EMBL/GenBank/DDBJ databases">
        <title>Effect of drift, selection, and recombination on the evolution of hybrid genomes in Candida yeast pathogens.</title>
        <authorList>
            <person name="Mixao V."/>
            <person name="Ksiezopolska E."/>
            <person name="Saus E."/>
            <person name="Boekhout T."/>
            <person name="Gacser A."/>
            <person name="Gabaldon T."/>
        </authorList>
    </citation>
    <scope>NUCLEOTIDE SEQUENCE [LARGE SCALE GENOMIC DNA]</scope>
    <source>
        <strain evidence="7 8">BP57</strain>
    </source>
</reference>
<keyword evidence="8" id="KW-1185">Reference proteome</keyword>
<dbReference type="Pfam" id="PF03343">
    <property type="entry name" value="SART-1"/>
    <property type="match status" value="1"/>
</dbReference>
<evidence type="ECO:0000313" key="8">
    <source>
        <dbReference type="Proteomes" id="UP000669133"/>
    </source>
</evidence>
<dbReference type="PANTHER" id="PTHR14152:SF5">
    <property type="entry name" value="U4_U6.U5 TRI-SNRNP-ASSOCIATED PROTEIN 1"/>
    <property type="match status" value="1"/>
</dbReference>
<proteinExistence type="inferred from homology"/>
<comment type="subcellular location">
    <subcellularLocation>
        <location evidence="1">Nucleus</location>
    </subcellularLocation>
</comment>
<evidence type="ECO:0000313" key="7">
    <source>
        <dbReference type="EMBL" id="KAG5418547.1"/>
    </source>
</evidence>
<evidence type="ECO:0000256" key="5">
    <source>
        <dbReference type="ARBA" id="ARBA00023242"/>
    </source>
</evidence>
<feature type="region of interest" description="Disordered" evidence="6">
    <location>
        <begin position="100"/>
        <end position="135"/>
    </location>
</feature>
<dbReference type="OrthoDB" id="5583at2759"/>
<evidence type="ECO:0000256" key="1">
    <source>
        <dbReference type="ARBA" id="ARBA00004123"/>
    </source>
</evidence>
<keyword evidence="3" id="KW-0507">mRNA processing</keyword>
<dbReference type="InterPro" id="IPR045347">
    <property type="entry name" value="HIND"/>
</dbReference>
<dbReference type="AlphaFoldDB" id="A0A8H7ZH45"/>
<evidence type="ECO:0000256" key="4">
    <source>
        <dbReference type="ARBA" id="ARBA00023187"/>
    </source>
</evidence>
<keyword evidence="4" id="KW-0508">mRNA splicing</keyword>
<feature type="region of interest" description="Disordered" evidence="6">
    <location>
        <begin position="633"/>
        <end position="672"/>
    </location>
</feature>
<gene>
    <name evidence="7" type="ORF">I9W82_004075</name>
</gene>
<feature type="compositionally biased region" description="Acidic residues" evidence="6">
    <location>
        <begin position="100"/>
        <end position="109"/>
    </location>
</feature>
<dbReference type="GO" id="GO:0000481">
    <property type="term" value="P:maturation of 5S rRNA"/>
    <property type="evidence" value="ECO:0007669"/>
    <property type="project" value="TreeGrafter"/>
</dbReference>
<feature type="compositionally biased region" description="Basic and acidic residues" evidence="6">
    <location>
        <begin position="438"/>
        <end position="447"/>
    </location>
</feature>
<evidence type="ECO:0000256" key="2">
    <source>
        <dbReference type="ARBA" id="ARBA00006076"/>
    </source>
</evidence>
<dbReference type="Pfam" id="PF19252">
    <property type="entry name" value="HIND"/>
    <property type="match status" value="2"/>
</dbReference>
<feature type="compositionally biased region" description="Basic and acidic residues" evidence="6">
    <location>
        <begin position="419"/>
        <end position="428"/>
    </location>
</feature>
<dbReference type="Proteomes" id="UP000669133">
    <property type="component" value="Unassembled WGS sequence"/>
</dbReference>
<dbReference type="GeneID" id="93652704"/>
<comment type="similarity">
    <text evidence="2">Belongs to the SNU66/SART1 family.</text>
</comment>